<evidence type="ECO:0000256" key="1">
    <source>
        <dbReference type="SAM" id="SignalP"/>
    </source>
</evidence>
<evidence type="ECO:0000313" key="3">
    <source>
        <dbReference type="Proteomes" id="UP000191039"/>
    </source>
</evidence>
<protein>
    <submittedName>
        <fullName evidence="2">Uncharacterized protein</fullName>
    </submittedName>
</protein>
<dbReference type="EMBL" id="MIJD01000107">
    <property type="protein sequence ID" value="OPE54101.1"/>
    <property type="molecule type" value="Genomic_DNA"/>
</dbReference>
<comment type="caution">
    <text evidence="2">The sequence shown here is derived from an EMBL/GenBank/DDBJ whole genome shotgun (WGS) entry which is preliminary data.</text>
</comment>
<feature type="non-terminal residue" evidence="2">
    <location>
        <position position="187"/>
    </location>
</feature>
<feature type="signal peptide" evidence="1">
    <location>
        <begin position="1"/>
        <end position="32"/>
    </location>
</feature>
<sequence>MNPVRVLVRVLTAAVLLLLLATPAALPGAAAAEPGSAAFLTLQIDRVTPDIVTTTSGSVVTVAGTVRNVGDRPVRDVVVRLESAPAVTGSAGLRTNLSGNLDQYTAVAPFITLSTELQRGQEVPFTLAYPVRGTEEPSLRIDAPGVYPLLVNVNGTPDYGAPARLDDARLLLPVLGVPPDPAIGDSD</sequence>
<gene>
    <name evidence="2" type="ORF">BV510_12015</name>
</gene>
<keyword evidence="1" id="KW-0732">Signal</keyword>
<accession>A0A1T3WJ40</accession>
<evidence type="ECO:0000313" key="2">
    <source>
        <dbReference type="EMBL" id="OPE54101.1"/>
    </source>
</evidence>
<feature type="chain" id="PRO_5039388360" evidence="1">
    <location>
        <begin position="33"/>
        <end position="187"/>
    </location>
</feature>
<reference evidence="2 3" key="1">
    <citation type="submission" date="2016-09" db="EMBL/GenBank/DDBJ databases">
        <title>genome sequences of unsequenced Mycobacteria.</title>
        <authorList>
            <person name="Greninger A.L."/>
            <person name="Jerome K.R."/>
            <person name="Mcnair B."/>
            <person name="Wallis C."/>
            <person name="Fang F."/>
        </authorList>
    </citation>
    <scope>NUCLEOTIDE SEQUENCE [LARGE SCALE GENOMIC DNA]</scope>
    <source>
        <strain evidence="2 3">BM1</strain>
    </source>
</reference>
<dbReference type="AlphaFoldDB" id="A0A1T3WJ40"/>
<organism evidence="2 3">
    <name type="scientific">Mycolicibacterium diernhoferi</name>
    <dbReference type="NCBI Taxonomy" id="1801"/>
    <lineage>
        <taxon>Bacteria</taxon>
        <taxon>Bacillati</taxon>
        <taxon>Actinomycetota</taxon>
        <taxon>Actinomycetes</taxon>
        <taxon>Mycobacteriales</taxon>
        <taxon>Mycobacteriaceae</taxon>
        <taxon>Mycolicibacterium</taxon>
    </lineage>
</organism>
<proteinExistence type="predicted"/>
<dbReference type="Proteomes" id="UP000191039">
    <property type="component" value="Unassembled WGS sequence"/>
</dbReference>
<name>A0A1T3WJ40_9MYCO</name>